<feature type="region of interest" description="Disordered" evidence="4">
    <location>
        <begin position="679"/>
        <end position="713"/>
    </location>
</feature>
<feature type="compositionally biased region" description="Low complexity" evidence="4">
    <location>
        <begin position="24"/>
        <end position="35"/>
    </location>
</feature>
<dbReference type="SUPFAM" id="SSF46689">
    <property type="entry name" value="Homeodomain-like"/>
    <property type="match status" value="1"/>
</dbReference>
<evidence type="ECO:0000313" key="6">
    <source>
        <dbReference type="Proteomes" id="UP001370490"/>
    </source>
</evidence>
<evidence type="ECO:0000256" key="3">
    <source>
        <dbReference type="ARBA" id="ARBA00023242"/>
    </source>
</evidence>
<dbReference type="GO" id="GO:0003712">
    <property type="term" value="F:transcription coregulator activity"/>
    <property type="evidence" value="ECO:0007669"/>
    <property type="project" value="TreeGrafter"/>
</dbReference>
<evidence type="ECO:0008006" key="7">
    <source>
        <dbReference type="Google" id="ProtNLM"/>
    </source>
</evidence>
<evidence type="ECO:0000256" key="4">
    <source>
        <dbReference type="SAM" id="MobiDB-lite"/>
    </source>
</evidence>
<proteinExistence type="predicted"/>
<evidence type="ECO:0000256" key="1">
    <source>
        <dbReference type="ARBA" id="ARBA00023015"/>
    </source>
</evidence>
<reference evidence="5 6" key="1">
    <citation type="submission" date="2023-12" db="EMBL/GenBank/DDBJ databases">
        <title>A high-quality genome assembly for Dillenia turbinata (Dilleniales).</title>
        <authorList>
            <person name="Chanderbali A."/>
        </authorList>
    </citation>
    <scope>NUCLEOTIDE SEQUENCE [LARGE SCALE GENOMIC DNA]</scope>
    <source>
        <strain evidence="5">LSX21</strain>
        <tissue evidence="5">Leaf</tissue>
    </source>
</reference>
<feature type="region of interest" description="Disordered" evidence="4">
    <location>
        <begin position="187"/>
        <end position="255"/>
    </location>
</feature>
<keyword evidence="6" id="KW-1185">Reference proteome</keyword>
<dbReference type="GO" id="GO:0006355">
    <property type="term" value="P:regulation of DNA-templated transcription"/>
    <property type="evidence" value="ECO:0007669"/>
    <property type="project" value="TreeGrafter"/>
</dbReference>
<keyword evidence="3" id="KW-0539">Nucleus</keyword>
<feature type="compositionally biased region" description="Polar residues" evidence="4">
    <location>
        <begin position="1167"/>
        <end position="1176"/>
    </location>
</feature>
<dbReference type="PANTHER" id="PTHR16088:SF3">
    <property type="entry name" value="GON-4-LIKE PROTEIN"/>
    <property type="match status" value="1"/>
</dbReference>
<dbReference type="GO" id="GO:0005634">
    <property type="term" value="C:nucleus"/>
    <property type="evidence" value="ECO:0007669"/>
    <property type="project" value="TreeGrafter"/>
</dbReference>
<name>A0AAN8UWR0_9MAGN</name>
<dbReference type="InterPro" id="IPR052435">
    <property type="entry name" value="YY1-Transcr_Regul"/>
</dbReference>
<keyword evidence="1" id="KW-0805">Transcription regulation</keyword>
<dbReference type="InterPro" id="IPR009057">
    <property type="entry name" value="Homeodomain-like_sf"/>
</dbReference>
<feature type="compositionally biased region" description="Polar residues" evidence="4">
    <location>
        <begin position="685"/>
        <end position="705"/>
    </location>
</feature>
<feature type="compositionally biased region" description="Basic and acidic residues" evidence="4">
    <location>
        <begin position="1126"/>
        <end position="1143"/>
    </location>
</feature>
<feature type="compositionally biased region" description="Acidic residues" evidence="4">
    <location>
        <begin position="1089"/>
        <end position="1119"/>
    </location>
</feature>
<gene>
    <name evidence="5" type="ORF">RJ641_018044</name>
</gene>
<keyword evidence="2" id="KW-0804">Transcription</keyword>
<dbReference type="AlphaFoldDB" id="A0AAN8UWR0"/>
<sequence>MVESGESSSEEDVDFNPFRKETLSVEASSSLSSETEGIDSGVVESVQNPNLYNESNNVEHNREIDEIVTVNSEKEKELNTNDNVVLEVVSNPNTNLNSSNAIEVVNDNNNVHGELNNVTRIWNNLVDWVVDDDDAICRRTRARYSLASFTLDELETFLQETDDEDDFQNADDEEEYRKFLAAVLLDPDGEGKDAEGEGNCDDDDDDNDADFEMEIEEALESDPEDNIRIESQEERRPETRQNRREKALDSGGKKKVLGHVDRPLRPLVPIVPNFPAGPLTCPGGVIPHFQVSPPQDGFIHGFSQHQKAKLRGLIHEHVQLLIQVFTLSVVDSSKRYIANQVRELICEMLCQRDRPGPSPSIWDVASLHLVQGYMDDVSAAMQELYRRQVGSACGFQIDRQPLFPLPRVPSCSGADEVVFPETAAWSYPIPKSPQSQQLPKKSLAAAIVESAKKQPVAPVPKEIAKLAERFLSLFNPALYPHKHPPMPVANRVLFTDSEDELLALGMMEFNTDWKLIQQRFLPCKSKHQIFVRQKNRCSSKAPENPIKAVRRMKTSPLTAEEKARILEGLKVYKLDWMSIWKHVVPHRDPSLLPRQWRIALGTQKSYKSDGSRKEKRRLYELHRRKRKAVAMSSHHNLSEKEDCLTENARAENNSGDDHIDNEDAAYVHEAFLADWRPETSIPHDSASQQETNAKDQNTFRYTKSQPKGCMPDSLAASKHTQTLDSLSYSTHVGRCSLYPQMSIHHQPCRDQRTNSSQYVKLAPDLPPVNLPPSVRVISQSAFKSYPCEPGVSVSGGRTANVIPRLSNVVEPGNSHCTNAGQMPSGEHRDKCGGEERALESESHMHPLLFRAPEGGRFPYFSLNSGTNTSTFSFFPGNKTQVNLNLSPNSQQTRSSTDCFHNKLKSQELSSTSCGIEFHPLLQRTDDLNENSGIASSRSTQASAGLESFGGKTQANNPFGAVPDDPGTDSVPPVGFKPASPYERANELDLVIQLSSMSRKEKAVESRNVTKDNTTSKIELQPGNFSVTLHRNRLSSDSSGDSAETLVPKGICSNIVTGADELAVPGGGISRINIDNVGDQSLPGIVMEQEELSDSDEEPGEQVEFECEEMADSEGEEGSDCEQIADLQDKEAVDAMVEKAAKDADSDDLQENHQNSHGTPPGEDSVGGKSTSPSSEPELTGKVTDQKRISSWLSLNSSGPRSPLLAESKRVENIEEDNLSKKFDPPLKRTKSSTESSAEENLPVVTSSHVGIISLVSPPRKSRKRACRSRSLNL</sequence>
<dbReference type="PANTHER" id="PTHR16088">
    <property type="entry name" value="YY1 ASSOCIATED PROTEIN-RELATED"/>
    <property type="match status" value="1"/>
</dbReference>
<dbReference type="Proteomes" id="UP001370490">
    <property type="component" value="Unassembled WGS sequence"/>
</dbReference>
<protein>
    <recommendedName>
        <fullName evidence="7">Myb-like domain-containing protein</fullName>
    </recommendedName>
</protein>
<accession>A0AAN8UWR0</accession>
<comment type="caution">
    <text evidence="5">The sequence shown here is derived from an EMBL/GenBank/DDBJ whole genome shotgun (WGS) entry which is preliminary data.</text>
</comment>
<feature type="region of interest" description="Disordered" evidence="4">
    <location>
        <begin position="1089"/>
        <end position="1242"/>
    </location>
</feature>
<feature type="region of interest" description="Disordered" evidence="4">
    <location>
        <begin position="812"/>
        <end position="831"/>
    </location>
</feature>
<feature type="compositionally biased region" description="Acidic residues" evidence="4">
    <location>
        <begin position="196"/>
        <end position="224"/>
    </location>
</feature>
<feature type="compositionally biased region" description="Polar residues" evidence="4">
    <location>
        <begin position="1188"/>
        <end position="1199"/>
    </location>
</feature>
<dbReference type="EMBL" id="JBAMMX010000023">
    <property type="protein sequence ID" value="KAK6917293.1"/>
    <property type="molecule type" value="Genomic_DNA"/>
</dbReference>
<feature type="region of interest" description="Disordered" evidence="4">
    <location>
        <begin position="1"/>
        <end position="38"/>
    </location>
</feature>
<organism evidence="5 6">
    <name type="scientific">Dillenia turbinata</name>
    <dbReference type="NCBI Taxonomy" id="194707"/>
    <lineage>
        <taxon>Eukaryota</taxon>
        <taxon>Viridiplantae</taxon>
        <taxon>Streptophyta</taxon>
        <taxon>Embryophyta</taxon>
        <taxon>Tracheophyta</taxon>
        <taxon>Spermatophyta</taxon>
        <taxon>Magnoliopsida</taxon>
        <taxon>eudicotyledons</taxon>
        <taxon>Gunneridae</taxon>
        <taxon>Pentapetalae</taxon>
        <taxon>Dilleniales</taxon>
        <taxon>Dilleniaceae</taxon>
        <taxon>Dillenia</taxon>
    </lineage>
</organism>
<evidence type="ECO:0000256" key="2">
    <source>
        <dbReference type="ARBA" id="ARBA00023163"/>
    </source>
</evidence>
<feature type="region of interest" description="Disordered" evidence="4">
    <location>
        <begin position="929"/>
        <end position="966"/>
    </location>
</feature>
<evidence type="ECO:0000313" key="5">
    <source>
        <dbReference type="EMBL" id="KAK6917293.1"/>
    </source>
</evidence>
<feature type="compositionally biased region" description="Basic and acidic residues" evidence="4">
    <location>
        <begin position="1206"/>
        <end position="1226"/>
    </location>
</feature>
<feature type="compositionally biased region" description="Basic and acidic residues" evidence="4">
    <location>
        <begin position="225"/>
        <end position="255"/>
    </location>
</feature>
<feature type="compositionally biased region" description="Polar residues" evidence="4">
    <location>
        <begin position="929"/>
        <end position="942"/>
    </location>
</feature>